<evidence type="ECO:0000313" key="3">
    <source>
        <dbReference type="Proteomes" id="UP001221268"/>
    </source>
</evidence>
<reference evidence="2 3" key="1">
    <citation type="submission" date="2023-01" db="EMBL/GenBank/DDBJ databases">
        <authorList>
            <person name="Yang C."/>
        </authorList>
    </citation>
    <scope>NUCLEOTIDE SEQUENCE [LARGE SCALE GENOMIC DNA]</scope>
    <source>
        <strain evidence="2 3">ZJ106</strain>
    </source>
</reference>
<organism evidence="2 3">
    <name type="scientific">Neisseria lisongii</name>
    <dbReference type="NCBI Taxonomy" id="2912188"/>
    <lineage>
        <taxon>Bacteria</taxon>
        <taxon>Pseudomonadati</taxon>
        <taxon>Pseudomonadota</taxon>
        <taxon>Betaproteobacteria</taxon>
        <taxon>Neisseriales</taxon>
        <taxon>Neisseriaceae</taxon>
        <taxon>Neisseria</taxon>
    </lineage>
</organism>
<keyword evidence="3" id="KW-1185">Reference proteome</keyword>
<gene>
    <name evidence="2" type="ORF">PJU73_03800</name>
</gene>
<sequence>MGFFSSLWEGVKSVASSVWEGAKKVAKTVVNTAVEWGGKIVGSVKKVYNAVKPYLQPIKKAVLAATAKISTVFPWAATVGTVIAKGLDWLDKIGNSPLAKKVGKAIEWALEKAKFIKETFFNKEEENQAVTRQKDLHEAMGFMQTEEQRRSIRFAQLINEYILVRTRIQEALDSFEISNSNNFDHYLRLRATQKLLKITERRLEKAQDLSEISHDDLFLIETGNKLLETNPYLTEEETIRLDKLIQQRYGKALLPFVFEELIFSWNINLEDMQDKWNKLNTELSKLQRELTQLQVKKKIEDLSATEQQRFNYLNEEVKELGADLREQAGKNRTMQDYIYAAEGFLQVLEKTEQQWIDEDREWVLEESEEVGMLLIECVEGKRSWDSLTDEQQSLISDFANVFMEDSKRRTKEVANEEIEVA</sequence>
<name>A0ABY7RL56_9NEIS</name>
<feature type="coiled-coil region" evidence="1">
    <location>
        <begin position="269"/>
        <end position="296"/>
    </location>
</feature>
<dbReference type="RefSeq" id="WP_237091455.1">
    <property type="nucleotide sequence ID" value="NZ_CP116766.1"/>
</dbReference>
<protein>
    <submittedName>
        <fullName evidence="2">Uncharacterized protein</fullName>
    </submittedName>
</protein>
<evidence type="ECO:0000256" key="1">
    <source>
        <dbReference type="SAM" id="Coils"/>
    </source>
</evidence>
<proteinExistence type="predicted"/>
<accession>A0ABY7RL56</accession>
<dbReference type="EMBL" id="CP116766">
    <property type="protein sequence ID" value="WCL72238.1"/>
    <property type="molecule type" value="Genomic_DNA"/>
</dbReference>
<evidence type="ECO:0000313" key="2">
    <source>
        <dbReference type="EMBL" id="WCL72238.1"/>
    </source>
</evidence>
<dbReference type="Proteomes" id="UP001221268">
    <property type="component" value="Chromosome"/>
</dbReference>
<keyword evidence="1" id="KW-0175">Coiled coil</keyword>